<reference evidence="1" key="1">
    <citation type="submission" date="2020-01" db="EMBL/GenBank/DDBJ databases">
        <title>Development of genomics and gene disruption for Polysphondylium violaceum indicates a role for the polyketide synthase stlB in stalk morphogenesis.</title>
        <authorList>
            <person name="Narita B."/>
            <person name="Kawabe Y."/>
            <person name="Kin K."/>
            <person name="Saito T."/>
            <person name="Gibbs R."/>
            <person name="Kuspa A."/>
            <person name="Muzny D."/>
            <person name="Queller D."/>
            <person name="Richards S."/>
            <person name="Strassman J."/>
            <person name="Sucgang R."/>
            <person name="Worley K."/>
            <person name="Schaap P."/>
        </authorList>
    </citation>
    <scope>NUCLEOTIDE SEQUENCE</scope>
    <source>
        <strain evidence="1">QSvi11</strain>
    </source>
</reference>
<keyword evidence="2" id="KW-1185">Reference proteome</keyword>
<accession>A0A8J4Q3V1</accession>
<evidence type="ECO:0000313" key="2">
    <source>
        <dbReference type="Proteomes" id="UP000695562"/>
    </source>
</evidence>
<dbReference type="Proteomes" id="UP000695562">
    <property type="component" value="Unassembled WGS sequence"/>
</dbReference>
<gene>
    <name evidence="1" type="ORF">CYY_001036</name>
</gene>
<proteinExistence type="predicted"/>
<name>A0A8J4Q3V1_9MYCE</name>
<sequence length="111" mass="11577">MTIFNSISSIGLNKISTSLSNTQNASNGLNLSTENQSSKRLMCCCVGPCIISSVGILSPPSSNKAVSNSITQASKEGSNELTIVCNNPCDFCVDAKKGSTFWNVICKHGAG</sequence>
<evidence type="ECO:0000313" key="1">
    <source>
        <dbReference type="EMBL" id="KAF2077649.1"/>
    </source>
</evidence>
<dbReference type="EMBL" id="AJWJ01000023">
    <property type="protein sequence ID" value="KAF2077649.1"/>
    <property type="molecule type" value="Genomic_DNA"/>
</dbReference>
<comment type="caution">
    <text evidence="1">The sequence shown here is derived from an EMBL/GenBank/DDBJ whole genome shotgun (WGS) entry which is preliminary data.</text>
</comment>
<protein>
    <submittedName>
        <fullName evidence="1">Uncharacterized protein</fullName>
    </submittedName>
</protein>
<dbReference type="AlphaFoldDB" id="A0A8J4Q3V1"/>
<organism evidence="1 2">
    <name type="scientific">Polysphondylium violaceum</name>
    <dbReference type="NCBI Taxonomy" id="133409"/>
    <lineage>
        <taxon>Eukaryota</taxon>
        <taxon>Amoebozoa</taxon>
        <taxon>Evosea</taxon>
        <taxon>Eumycetozoa</taxon>
        <taxon>Dictyostelia</taxon>
        <taxon>Dictyosteliales</taxon>
        <taxon>Dictyosteliaceae</taxon>
        <taxon>Polysphondylium</taxon>
    </lineage>
</organism>